<evidence type="ECO:0000313" key="2">
    <source>
        <dbReference type="Proteomes" id="UP000807469"/>
    </source>
</evidence>
<accession>A0A9P5ZB32</accession>
<sequence length="207" mass="24096">MRRPCRILLFFNKTCTPASIRTLWLPWSKTTRRVVANRLANVLVHLIFITDLRPMYSNSFRHPMSHPRTCICKCPAICSYCDASLFVPALRCMIILSRREGRVSVRSDFHSRPDSRGAKCVKKEEANNHTELFQLPLWTNRRAPTTMERILYASRERYTRRASTATLGVLTDLTCRIDDTVTRLDALGTYICHNFDRLLCCRVFSHR</sequence>
<reference evidence="1" key="1">
    <citation type="submission" date="2020-11" db="EMBL/GenBank/DDBJ databases">
        <authorList>
            <consortium name="DOE Joint Genome Institute"/>
            <person name="Ahrendt S."/>
            <person name="Riley R."/>
            <person name="Andreopoulos W."/>
            <person name="Labutti K."/>
            <person name="Pangilinan J."/>
            <person name="Ruiz-Duenas F.J."/>
            <person name="Barrasa J.M."/>
            <person name="Sanchez-Garcia M."/>
            <person name="Camarero S."/>
            <person name="Miyauchi S."/>
            <person name="Serrano A."/>
            <person name="Linde D."/>
            <person name="Babiker R."/>
            <person name="Drula E."/>
            <person name="Ayuso-Fernandez I."/>
            <person name="Pacheco R."/>
            <person name="Padilla G."/>
            <person name="Ferreira P."/>
            <person name="Barriuso J."/>
            <person name="Kellner H."/>
            <person name="Castanera R."/>
            <person name="Alfaro M."/>
            <person name="Ramirez L."/>
            <person name="Pisabarro A.G."/>
            <person name="Kuo A."/>
            <person name="Tritt A."/>
            <person name="Lipzen A."/>
            <person name="He G."/>
            <person name="Yan M."/>
            <person name="Ng V."/>
            <person name="Cullen D."/>
            <person name="Martin F."/>
            <person name="Rosso M.-N."/>
            <person name="Henrissat B."/>
            <person name="Hibbett D."/>
            <person name="Martinez A.T."/>
            <person name="Grigoriev I.V."/>
        </authorList>
    </citation>
    <scope>NUCLEOTIDE SEQUENCE</scope>
    <source>
        <strain evidence="1">CIRM-BRFM 674</strain>
    </source>
</reference>
<comment type="caution">
    <text evidence="1">The sequence shown here is derived from an EMBL/GenBank/DDBJ whole genome shotgun (WGS) entry which is preliminary data.</text>
</comment>
<dbReference type="AlphaFoldDB" id="A0A9P5ZB32"/>
<gene>
    <name evidence="1" type="ORF">BDN70DRAFT_180774</name>
</gene>
<keyword evidence="2" id="KW-1185">Reference proteome</keyword>
<protein>
    <submittedName>
        <fullName evidence="1">Uncharacterized protein</fullName>
    </submittedName>
</protein>
<organism evidence="1 2">
    <name type="scientific">Pholiota conissans</name>
    <dbReference type="NCBI Taxonomy" id="109636"/>
    <lineage>
        <taxon>Eukaryota</taxon>
        <taxon>Fungi</taxon>
        <taxon>Dikarya</taxon>
        <taxon>Basidiomycota</taxon>
        <taxon>Agaricomycotina</taxon>
        <taxon>Agaricomycetes</taxon>
        <taxon>Agaricomycetidae</taxon>
        <taxon>Agaricales</taxon>
        <taxon>Agaricineae</taxon>
        <taxon>Strophariaceae</taxon>
        <taxon>Pholiota</taxon>
    </lineage>
</organism>
<dbReference type="Proteomes" id="UP000807469">
    <property type="component" value="Unassembled WGS sequence"/>
</dbReference>
<evidence type="ECO:0000313" key="1">
    <source>
        <dbReference type="EMBL" id="KAF9484151.1"/>
    </source>
</evidence>
<proteinExistence type="predicted"/>
<dbReference type="EMBL" id="MU155146">
    <property type="protein sequence ID" value="KAF9484151.1"/>
    <property type="molecule type" value="Genomic_DNA"/>
</dbReference>
<name>A0A9P5ZB32_9AGAR</name>